<proteinExistence type="predicted"/>
<feature type="non-terminal residue" evidence="1">
    <location>
        <position position="447"/>
    </location>
</feature>
<feature type="non-terminal residue" evidence="1">
    <location>
        <position position="1"/>
    </location>
</feature>
<reference evidence="1" key="1">
    <citation type="journal article" date="2014" name="Front. Microbiol.">
        <title>High frequency of phylogenetically diverse reductive dehalogenase-homologous genes in deep subseafloor sedimentary metagenomes.</title>
        <authorList>
            <person name="Kawai M."/>
            <person name="Futagami T."/>
            <person name="Toyoda A."/>
            <person name="Takaki Y."/>
            <person name="Nishi S."/>
            <person name="Hori S."/>
            <person name="Arai W."/>
            <person name="Tsubouchi T."/>
            <person name="Morono Y."/>
            <person name="Uchiyama I."/>
            <person name="Ito T."/>
            <person name="Fujiyama A."/>
            <person name="Inagaki F."/>
            <person name="Takami H."/>
        </authorList>
    </citation>
    <scope>NUCLEOTIDE SEQUENCE</scope>
    <source>
        <strain evidence="1">Expedition CK06-06</strain>
    </source>
</reference>
<gene>
    <name evidence="1" type="ORF">S01H1_09543</name>
</gene>
<sequence length="447" mass="50404">DGSIKAGILCKVETGTDFKLPESARNTGLVDKTTSDLKFRQMMARSRTVYKLIDGKWEKIEGEFHSKDVIFVEGKGIIGELTGFERVNKFREFTLRNEAEFIDVEGAKAYKLTAENLAQGLREIPKEMMDLGSEIVKDSTLPEATKKRLVEELQNIAATMEGGEVLQSSLRGGEGIKTRQKLLEEARQAQAKIREARDKLKESGAYEELPKEFRELIDSVAERSIKESDLLLKGGRKGELNSITPHERLKQISEFYSEKEITKDYEEFRRAPAQMLTTAKALVEAVVPPTVKPTLEVPAPLEVMVRGEVKAVEYMPEQRGFVTPEGEFAKPKDLTARSFNRFREERKEDAGVLIPVMQDRYEVPSIIKDRDTGAYYEAVRVDDQFILTDVEGKTYSLGLDEIVNYKALTSAAEVKVALETFEVEAMVKTATKLRNKITEDNIGESKE</sequence>
<evidence type="ECO:0000313" key="1">
    <source>
        <dbReference type="EMBL" id="GAF84369.1"/>
    </source>
</evidence>
<organism evidence="1">
    <name type="scientific">marine sediment metagenome</name>
    <dbReference type="NCBI Taxonomy" id="412755"/>
    <lineage>
        <taxon>unclassified sequences</taxon>
        <taxon>metagenomes</taxon>
        <taxon>ecological metagenomes</taxon>
    </lineage>
</organism>
<dbReference type="EMBL" id="BARS01004877">
    <property type="protein sequence ID" value="GAF84369.1"/>
    <property type="molecule type" value="Genomic_DNA"/>
</dbReference>
<name>X0STQ1_9ZZZZ</name>
<protein>
    <submittedName>
        <fullName evidence="1">Uncharacterized protein</fullName>
    </submittedName>
</protein>
<comment type="caution">
    <text evidence="1">The sequence shown here is derived from an EMBL/GenBank/DDBJ whole genome shotgun (WGS) entry which is preliminary data.</text>
</comment>
<dbReference type="AlphaFoldDB" id="X0STQ1"/>
<accession>X0STQ1</accession>